<dbReference type="EMBL" id="JBHSYM010000049">
    <property type="protein sequence ID" value="MFC7014632.1"/>
    <property type="molecule type" value="Genomic_DNA"/>
</dbReference>
<evidence type="ECO:0000313" key="2">
    <source>
        <dbReference type="EMBL" id="MFC7014632.1"/>
    </source>
</evidence>
<reference evidence="3" key="1">
    <citation type="journal article" date="2019" name="Int. J. Syst. Evol. Microbiol.">
        <title>The Global Catalogue of Microorganisms (GCM) 10K type strain sequencing project: providing services to taxonomists for standard genome sequencing and annotation.</title>
        <authorList>
            <consortium name="The Broad Institute Genomics Platform"/>
            <consortium name="The Broad Institute Genome Sequencing Center for Infectious Disease"/>
            <person name="Wu L."/>
            <person name="Ma J."/>
        </authorList>
    </citation>
    <scope>NUCLEOTIDE SEQUENCE [LARGE SCALE GENOMIC DNA]</scope>
    <source>
        <strain evidence="3">JCM 4855</strain>
    </source>
</reference>
<feature type="region of interest" description="Disordered" evidence="1">
    <location>
        <begin position="1"/>
        <end position="178"/>
    </location>
</feature>
<feature type="compositionally biased region" description="Basic and acidic residues" evidence="1">
    <location>
        <begin position="80"/>
        <end position="91"/>
    </location>
</feature>
<evidence type="ECO:0000256" key="1">
    <source>
        <dbReference type="SAM" id="MobiDB-lite"/>
    </source>
</evidence>
<keyword evidence="3" id="KW-1185">Reference proteome</keyword>
<sequence length="178" mass="18868">MTAPRRSALSGRRIPGLCRLLPGPYATSMPAGLGADARPAPAAPGRTAGASPPGSLRLVSVRARRGRRGRALPAAVMAGRRHDDRTHRDGPGCHPADVPHRPARQRHTPRRPPRCAQPPGPPGGPRQSSRQRHRDRHREQLERPQHGARPLAAPDAGAVQQRVGALGRPPGTAGVPGR</sequence>
<feature type="compositionally biased region" description="Basic residues" evidence="1">
    <location>
        <begin position="101"/>
        <end position="113"/>
    </location>
</feature>
<protein>
    <submittedName>
        <fullName evidence="2">Uncharacterized protein</fullName>
    </submittedName>
</protein>
<feature type="compositionally biased region" description="Low complexity" evidence="1">
    <location>
        <begin position="30"/>
        <end position="61"/>
    </location>
</feature>
<organism evidence="2 3">
    <name type="scientific">Streptomyces viridiviolaceus</name>
    <dbReference type="NCBI Taxonomy" id="68282"/>
    <lineage>
        <taxon>Bacteria</taxon>
        <taxon>Bacillati</taxon>
        <taxon>Actinomycetota</taxon>
        <taxon>Actinomycetes</taxon>
        <taxon>Kitasatosporales</taxon>
        <taxon>Streptomycetaceae</taxon>
        <taxon>Streptomyces</taxon>
    </lineage>
</organism>
<dbReference type="RefSeq" id="WP_189875748.1">
    <property type="nucleotide sequence ID" value="NZ_BMWA01000018.1"/>
</dbReference>
<evidence type="ECO:0000313" key="3">
    <source>
        <dbReference type="Proteomes" id="UP001596409"/>
    </source>
</evidence>
<name>A0ABW2E7F2_9ACTN</name>
<dbReference type="Proteomes" id="UP001596409">
    <property type="component" value="Unassembled WGS sequence"/>
</dbReference>
<accession>A0ABW2E7F2</accession>
<gene>
    <name evidence="2" type="ORF">ACFQMH_23550</name>
</gene>
<feature type="compositionally biased region" description="Pro residues" evidence="1">
    <location>
        <begin position="115"/>
        <end position="124"/>
    </location>
</feature>
<comment type="caution">
    <text evidence="2">The sequence shown here is derived from an EMBL/GenBank/DDBJ whole genome shotgun (WGS) entry which is preliminary data.</text>
</comment>
<proteinExistence type="predicted"/>